<dbReference type="Pfam" id="PF00348">
    <property type="entry name" value="polyprenyl_synt"/>
    <property type="match status" value="1"/>
</dbReference>
<dbReference type="PANTHER" id="PTHR12001:SF71">
    <property type="entry name" value="(2E,6E)-FARNESYL DIPHOSPHATE SYNTHASE"/>
    <property type="match status" value="1"/>
</dbReference>
<dbReference type="InterPro" id="IPR033749">
    <property type="entry name" value="Polyprenyl_synt_CS"/>
</dbReference>
<evidence type="ECO:0000256" key="3">
    <source>
        <dbReference type="RuleBase" id="RU004466"/>
    </source>
</evidence>
<dbReference type="GO" id="GO:0004659">
    <property type="term" value="F:prenyltransferase activity"/>
    <property type="evidence" value="ECO:0007669"/>
    <property type="project" value="InterPro"/>
</dbReference>
<dbReference type="RefSeq" id="WP_065968017.1">
    <property type="nucleotide sequence ID" value="NZ_ASQP01000325.1"/>
</dbReference>
<reference evidence="4 5" key="1">
    <citation type="submission" date="2013-05" db="EMBL/GenBank/DDBJ databases">
        <title>Genome sequence of Streptomyces sparsogenes DSM 40356.</title>
        <authorList>
            <person name="Coyne S."/>
            <person name="Seebeck F.P."/>
        </authorList>
    </citation>
    <scope>NUCLEOTIDE SEQUENCE [LARGE SCALE GENOMIC DNA]</scope>
    <source>
        <strain evidence="4 5">DSM 40356</strain>
    </source>
</reference>
<sequence>MSTAPACLGHGRVTITPALRAAVDRLDHRSRHQAAYHFGWITAGGAPTSADAGKAVRPALALLSAEAVGAPPEVALPGAVAVELVHNFSLVHDDLMDGDEERRHRRTVWKLWGSSSAILTGDAMLALAQEVLLDTGLPTAAPAARLLARTTRHLIRGQVQDLAFEQRSHVTVEECVDMAAGKTGALLSASAAIGAVLAGAPEATVDALALYGDQVGLAFQLVDDVLGIWGDPAVTGKPVHSDLRSRKKSLPVSYALNQEGPLSDELAAWLAAPGGPGGAGKPGEPGELGEPGEAELRRVAGLIEGAGGRDWALAEAARRLALAEDALRGVELDAGARDELLALGRFVVDREV</sequence>
<gene>
    <name evidence="4" type="ORF">SPAR_25106</name>
</gene>
<dbReference type="STRING" id="67365.GCA_001704635_03512"/>
<proteinExistence type="inferred from homology"/>
<dbReference type="GO" id="GO:0046872">
    <property type="term" value="F:metal ion binding"/>
    <property type="evidence" value="ECO:0007669"/>
    <property type="project" value="UniProtKB-KW"/>
</dbReference>
<dbReference type="SUPFAM" id="SSF48576">
    <property type="entry name" value="Terpenoid synthases"/>
    <property type="match status" value="1"/>
</dbReference>
<dbReference type="EMBL" id="ASQP01000325">
    <property type="protein sequence ID" value="OMI36707.1"/>
    <property type="molecule type" value="Genomic_DNA"/>
</dbReference>
<dbReference type="PANTHER" id="PTHR12001">
    <property type="entry name" value="GERANYLGERANYL PYROPHOSPHATE SYNTHASE"/>
    <property type="match status" value="1"/>
</dbReference>
<dbReference type="PROSITE" id="PS00444">
    <property type="entry name" value="POLYPRENYL_SYNTHASE_2"/>
    <property type="match status" value="1"/>
</dbReference>
<dbReference type="SFLD" id="SFLDG01017">
    <property type="entry name" value="Polyprenyl_Transferase_Like"/>
    <property type="match status" value="1"/>
</dbReference>
<dbReference type="GeneID" id="96748081"/>
<dbReference type="AlphaFoldDB" id="A0A1R1SEM4"/>
<evidence type="ECO:0000256" key="1">
    <source>
        <dbReference type="ARBA" id="ARBA00022723"/>
    </source>
</evidence>
<accession>A0A1R1SEM4</accession>
<dbReference type="CDD" id="cd00685">
    <property type="entry name" value="Trans_IPPS_HT"/>
    <property type="match status" value="1"/>
</dbReference>
<dbReference type="Gene3D" id="1.10.600.10">
    <property type="entry name" value="Farnesyl Diphosphate Synthase"/>
    <property type="match status" value="1"/>
</dbReference>
<organism evidence="4 5">
    <name type="scientific">Streptomyces sparsogenes DSM 40356</name>
    <dbReference type="NCBI Taxonomy" id="1331668"/>
    <lineage>
        <taxon>Bacteria</taxon>
        <taxon>Bacillati</taxon>
        <taxon>Actinomycetota</taxon>
        <taxon>Actinomycetes</taxon>
        <taxon>Kitasatosporales</taxon>
        <taxon>Streptomycetaceae</taxon>
        <taxon>Streptomyces</taxon>
    </lineage>
</organism>
<comment type="caution">
    <text evidence="4">The sequence shown here is derived from an EMBL/GenBank/DDBJ whole genome shotgun (WGS) entry which is preliminary data.</text>
</comment>
<comment type="similarity">
    <text evidence="3">Belongs to the FPP/GGPP synthase family.</text>
</comment>
<evidence type="ECO:0000256" key="2">
    <source>
        <dbReference type="ARBA" id="ARBA00022842"/>
    </source>
</evidence>
<dbReference type="Proteomes" id="UP000186168">
    <property type="component" value="Unassembled WGS sequence"/>
</dbReference>
<dbReference type="InterPro" id="IPR000092">
    <property type="entry name" value="Polyprenyl_synt"/>
</dbReference>
<protein>
    <submittedName>
        <fullName evidence="4">Polyprenyl diphosphate synthase</fullName>
    </submittedName>
</protein>
<dbReference type="PROSITE" id="PS00723">
    <property type="entry name" value="POLYPRENYL_SYNTHASE_1"/>
    <property type="match status" value="1"/>
</dbReference>
<keyword evidence="2" id="KW-0460">Magnesium</keyword>
<keyword evidence="1" id="KW-0479">Metal-binding</keyword>
<name>A0A1R1SEM4_9ACTN</name>
<evidence type="ECO:0000313" key="5">
    <source>
        <dbReference type="Proteomes" id="UP000186168"/>
    </source>
</evidence>
<keyword evidence="5" id="KW-1185">Reference proteome</keyword>
<dbReference type="SFLD" id="SFLDS00005">
    <property type="entry name" value="Isoprenoid_Synthase_Type_I"/>
    <property type="match status" value="1"/>
</dbReference>
<evidence type="ECO:0000313" key="4">
    <source>
        <dbReference type="EMBL" id="OMI36707.1"/>
    </source>
</evidence>
<dbReference type="InterPro" id="IPR008949">
    <property type="entry name" value="Isoprenoid_synthase_dom_sf"/>
</dbReference>
<keyword evidence="3" id="KW-0808">Transferase</keyword>
<dbReference type="GO" id="GO:0008299">
    <property type="term" value="P:isoprenoid biosynthetic process"/>
    <property type="evidence" value="ECO:0007669"/>
    <property type="project" value="InterPro"/>
</dbReference>